<dbReference type="Pfam" id="PF04139">
    <property type="entry name" value="Rad9"/>
    <property type="match status" value="1"/>
</dbReference>
<dbReference type="OrthoDB" id="60092at2759"/>
<proteinExistence type="predicted"/>
<keyword evidence="2" id="KW-1185">Reference proteome</keyword>
<reference evidence="1" key="1">
    <citation type="submission" date="2021-02" db="EMBL/GenBank/DDBJ databases">
        <authorList>
            <person name="Bekaert M."/>
        </authorList>
    </citation>
    <scope>NUCLEOTIDE SEQUENCE</scope>
    <source>
        <strain evidence="1">IoA-00</strain>
    </source>
</reference>
<dbReference type="EMBL" id="HG994592">
    <property type="protein sequence ID" value="CAF2826292.1"/>
    <property type="molecule type" value="Genomic_DNA"/>
</dbReference>
<evidence type="ECO:0000313" key="1">
    <source>
        <dbReference type="EMBL" id="CAF2826292.1"/>
    </source>
</evidence>
<keyword evidence="1" id="KW-0378">Hydrolase</keyword>
<accession>A0A7R8H2D2</accession>
<protein>
    <submittedName>
        <fullName evidence="1">RAD9A</fullName>
        <ecNumber evidence="1">3.1.11.2</ecNumber>
    </submittedName>
</protein>
<sequence length="207" mass="23492">MYVDESRFMMKNFNDVNEKMIKKLKNKTKIESNSVYTELTLKPDEFEEYSIDNASELTFCLRELRPFIGFAESLACLVSVKFESGGSPIILRSDYDDPRASQRSIDTLTDQRSQLVSNDSISMKRKTSTPFMNTPLENTSKCTPLSHLNISGINNDDPPISESPPSKKIKYFFKRCFNKTFNPSNITGAQVVLAPDSDDENELDINS</sequence>
<dbReference type="Gene3D" id="3.70.10.10">
    <property type="match status" value="1"/>
</dbReference>
<dbReference type="GO" id="GO:0071479">
    <property type="term" value="P:cellular response to ionizing radiation"/>
    <property type="evidence" value="ECO:0007669"/>
    <property type="project" value="TreeGrafter"/>
</dbReference>
<dbReference type="GO" id="GO:0008311">
    <property type="term" value="F:double-stranded DNA 3'-5' DNA exonuclease activity"/>
    <property type="evidence" value="ECO:0007669"/>
    <property type="project" value="UniProtKB-EC"/>
</dbReference>
<dbReference type="PANTHER" id="PTHR15237:SF0">
    <property type="entry name" value="CELL CYCLE CHECKPOINT CONTROL PROTEIN"/>
    <property type="match status" value="1"/>
</dbReference>
<organism evidence="1 2">
    <name type="scientific">Lepeophtheirus salmonis</name>
    <name type="common">Salmon louse</name>
    <name type="synonym">Caligus salmonis</name>
    <dbReference type="NCBI Taxonomy" id="72036"/>
    <lineage>
        <taxon>Eukaryota</taxon>
        <taxon>Metazoa</taxon>
        <taxon>Ecdysozoa</taxon>
        <taxon>Arthropoda</taxon>
        <taxon>Crustacea</taxon>
        <taxon>Multicrustacea</taxon>
        <taxon>Hexanauplia</taxon>
        <taxon>Copepoda</taxon>
        <taxon>Siphonostomatoida</taxon>
        <taxon>Caligidae</taxon>
        <taxon>Lepeophtheirus</taxon>
    </lineage>
</organism>
<dbReference type="GO" id="GO:0006281">
    <property type="term" value="P:DNA repair"/>
    <property type="evidence" value="ECO:0007669"/>
    <property type="project" value="TreeGrafter"/>
</dbReference>
<dbReference type="Proteomes" id="UP000675881">
    <property type="component" value="Chromosome 13"/>
</dbReference>
<dbReference type="AlphaFoldDB" id="A0A7R8H2D2"/>
<dbReference type="EC" id="3.1.11.2" evidence="1"/>
<gene>
    <name evidence="1" type="ORF">LSAA_4426</name>
</gene>
<dbReference type="PANTHER" id="PTHR15237">
    <property type="entry name" value="DNA REPAIR PROTEIN RAD9"/>
    <property type="match status" value="1"/>
</dbReference>
<dbReference type="InterPro" id="IPR007268">
    <property type="entry name" value="Rad9/Ddc1"/>
</dbReference>
<dbReference type="GO" id="GO:0000076">
    <property type="term" value="P:DNA replication checkpoint signaling"/>
    <property type="evidence" value="ECO:0007669"/>
    <property type="project" value="TreeGrafter"/>
</dbReference>
<dbReference type="GO" id="GO:0030896">
    <property type="term" value="C:checkpoint clamp complex"/>
    <property type="evidence" value="ECO:0007669"/>
    <property type="project" value="InterPro"/>
</dbReference>
<name>A0A7R8H2D2_LEPSM</name>
<evidence type="ECO:0000313" key="2">
    <source>
        <dbReference type="Proteomes" id="UP000675881"/>
    </source>
</evidence>
<dbReference type="GO" id="GO:0031573">
    <property type="term" value="P:mitotic intra-S DNA damage checkpoint signaling"/>
    <property type="evidence" value="ECO:0007669"/>
    <property type="project" value="TreeGrafter"/>
</dbReference>